<evidence type="ECO:0000256" key="1">
    <source>
        <dbReference type="ARBA" id="ARBA00022670"/>
    </source>
</evidence>
<dbReference type="EMBL" id="JAGTXO010000010">
    <property type="protein sequence ID" value="KAG8465264.1"/>
    <property type="molecule type" value="Genomic_DNA"/>
</dbReference>
<dbReference type="CDD" id="cd07325">
    <property type="entry name" value="M48_Ste24p_like"/>
    <property type="match status" value="1"/>
</dbReference>
<organism evidence="9 10">
    <name type="scientific">Diacronema lutheri</name>
    <name type="common">Unicellular marine alga</name>
    <name type="synonym">Monochrysis lutheri</name>
    <dbReference type="NCBI Taxonomy" id="2081491"/>
    <lineage>
        <taxon>Eukaryota</taxon>
        <taxon>Haptista</taxon>
        <taxon>Haptophyta</taxon>
        <taxon>Pavlovophyceae</taxon>
        <taxon>Pavlovales</taxon>
        <taxon>Pavlovaceae</taxon>
        <taxon>Diacronema</taxon>
    </lineage>
</organism>
<dbReference type="GO" id="GO:0004222">
    <property type="term" value="F:metalloendopeptidase activity"/>
    <property type="evidence" value="ECO:0007669"/>
    <property type="project" value="InterPro"/>
</dbReference>
<name>A0A8J6CA79_DIALT</name>
<dbReference type="OrthoDB" id="272500at2759"/>
<evidence type="ECO:0000259" key="8">
    <source>
        <dbReference type="Pfam" id="PF01435"/>
    </source>
</evidence>
<sequence length="331" mass="35131">MAGLRAATLVVLVAHCHALRVDTSPLARRAATKPGIRRAAVHCSTAGAARAPSRGRVRFPTLAARDFQHSEDAAATASLRSFWPIESAIRTLILPVIEEATFLDNIASGVLVGPDQLPSLHAALVEACAILGVGDKVDLYVKNNPFPNAYTLAIDGRRPFIVVHSALLDLLTPEETQAVLAHELGHIKCEHGLWITVANVLALAADAFSPRAGAAVSAALLRWRRAAELSCDRAALLVSQDPTIALSVIVKLTGGSVSLRGELSVDAFLRQVQRFDQSAATRVGSALSNSQTAALTHPLPILRAAELNRWASGEQYRALVSSAKRRQAALG</sequence>
<dbReference type="InterPro" id="IPR001915">
    <property type="entry name" value="Peptidase_M48"/>
</dbReference>
<keyword evidence="1 6" id="KW-0645">Protease</keyword>
<keyword evidence="10" id="KW-1185">Reference proteome</keyword>
<evidence type="ECO:0000256" key="2">
    <source>
        <dbReference type="ARBA" id="ARBA00022723"/>
    </source>
</evidence>
<dbReference type="OMA" id="PNAMCIG"/>
<evidence type="ECO:0000256" key="4">
    <source>
        <dbReference type="ARBA" id="ARBA00022833"/>
    </source>
</evidence>
<keyword evidence="4 6" id="KW-0862">Zinc</keyword>
<evidence type="ECO:0000256" key="3">
    <source>
        <dbReference type="ARBA" id="ARBA00022801"/>
    </source>
</evidence>
<proteinExistence type="inferred from homology"/>
<keyword evidence="3 6" id="KW-0378">Hydrolase</keyword>
<feature type="signal peptide" evidence="7">
    <location>
        <begin position="1"/>
        <end position="18"/>
    </location>
</feature>
<dbReference type="Gene3D" id="3.30.2010.10">
    <property type="entry name" value="Metalloproteases ('zincins'), catalytic domain"/>
    <property type="match status" value="1"/>
</dbReference>
<gene>
    <name evidence="9" type="ORF">KFE25_002571</name>
</gene>
<comment type="caution">
    <text evidence="9">The sequence shown here is derived from an EMBL/GenBank/DDBJ whole genome shotgun (WGS) entry which is preliminary data.</text>
</comment>
<keyword evidence="5 6" id="KW-0482">Metalloprotease</keyword>
<dbReference type="Proteomes" id="UP000751190">
    <property type="component" value="Unassembled WGS sequence"/>
</dbReference>
<dbReference type="PANTHER" id="PTHR10120">
    <property type="entry name" value="CAAX PRENYL PROTEASE 1"/>
    <property type="match status" value="1"/>
</dbReference>
<feature type="domain" description="Peptidase M48" evidence="8">
    <location>
        <begin position="121"/>
        <end position="310"/>
    </location>
</feature>
<dbReference type="AlphaFoldDB" id="A0A8J6CA79"/>
<dbReference type="Pfam" id="PF01435">
    <property type="entry name" value="Peptidase_M48"/>
    <property type="match status" value="1"/>
</dbReference>
<evidence type="ECO:0000256" key="5">
    <source>
        <dbReference type="ARBA" id="ARBA00023049"/>
    </source>
</evidence>
<accession>A0A8J6CA79</accession>
<evidence type="ECO:0000256" key="7">
    <source>
        <dbReference type="SAM" id="SignalP"/>
    </source>
</evidence>
<dbReference type="GO" id="GO:0006508">
    <property type="term" value="P:proteolysis"/>
    <property type="evidence" value="ECO:0007669"/>
    <property type="project" value="UniProtKB-KW"/>
</dbReference>
<reference evidence="9" key="1">
    <citation type="submission" date="2021-05" db="EMBL/GenBank/DDBJ databases">
        <title>The genome of the haptophyte Pavlova lutheri (Diacronema luteri, Pavlovales) - a model for lipid biosynthesis in eukaryotic algae.</title>
        <authorList>
            <person name="Hulatt C.J."/>
            <person name="Posewitz M.C."/>
        </authorList>
    </citation>
    <scope>NUCLEOTIDE SEQUENCE</scope>
    <source>
        <strain evidence="9">NIVA-4/92</strain>
    </source>
</reference>
<evidence type="ECO:0000256" key="6">
    <source>
        <dbReference type="RuleBase" id="RU003983"/>
    </source>
</evidence>
<protein>
    <recommendedName>
        <fullName evidence="8">Peptidase M48 domain-containing protein</fullName>
    </recommendedName>
</protein>
<keyword evidence="2" id="KW-0479">Metal-binding</keyword>
<dbReference type="GO" id="GO:0046872">
    <property type="term" value="F:metal ion binding"/>
    <property type="evidence" value="ECO:0007669"/>
    <property type="project" value="UniProtKB-KW"/>
</dbReference>
<evidence type="ECO:0000313" key="9">
    <source>
        <dbReference type="EMBL" id="KAG8465264.1"/>
    </source>
</evidence>
<evidence type="ECO:0000313" key="10">
    <source>
        <dbReference type="Proteomes" id="UP000751190"/>
    </source>
</evidence>
<feature type="chain" id="PRO_5035317976" description="Peptidase M48 domain-containing protein" evidence="7">
    <location>
        <begin position="19"/>
        <end position="331"/>
    </location>
</feature>
<comment type="cofactor">
    <cofactor evidence="6">
        <name>Zn(2+)</name>
        <dbReference type="ChEBI" id="CHEBI:29105"/>
    </cofactor>
    <text evidence="6">Binds 1 zinc ion per subunit.</text>
</comment>
<comment type="similarity">
    <text evidence="6">Belongs to the peptidase M48 family.</text>
</comment>
<keyword evidence="7" id="KW-0732">Signal</keyword>